<keyword evidence="2" id="KW-1185">Reference proteome</keyword>
<organism evidence="1 2">
    <name type="scientific">Paralvinella palmiformis</name>
    <dbReference type="NCBI Taxonomy" id="53620"/>
    <lineage>
        <taxon>Eukaryota</taxon>
        <taxon>Metazoa</taxon>
        <taxon>Spiralia</taxon>
        <taxon>Lophotrochozoa</taxon>
        <taxon>Annelida</taxon>
        <taxon>Polychaeta</taxon>
        <taxon>Sedentaria</taxon>
        <taxon>Canalipalpata</taxon>
        <taxon>Terebellida</taxon>
        <taxon>Terebelliformia</taxon>
        <taxon>Alvinellidae</taxon>
        <taxon>Paralvinella</taxon>
    </lineage>
</organism>
<accession>A0AAD9IX73</accession>
<gene>
    <name evidence="1" type="ORF">LSH36_968g00010</name>
</gene>
<comment type="caution">
    <text evidence="1">The sequence shown here is derived from an EMBL/GenBank/DDBJ whole genome shotgun (WGS) entry which is preliminary data.</text>
</comment>
<reference evidence="1" key="1">
    <citation type="journal article" date="2023" name="Mol. Biol. Evol.">
        <title>Third-Generation Sequencing Reveals the Adaptive Role of the Epigenome in Three Deep-Sea Polychaetes.</title>
        <authorList>
            <person name="Perez M."/>
            <person name="Aroh O."/>
            <person name="Sun Y."/>
            <person name="Lan Y."/>
            <person name="Juniper S.K."/>
            <person name="Young C.R."/>
            <person name="Angers B."/>
            <person name="Qian P.Y."/>
        </authorList>
    </citation>
    <scope>NUCLEOTIDE SEQUENCE</scope>
    <source>
        <strain evidence="1">P08H-3</strain>
    </source>
</reference>
<dbReference type="Proteomes" id="UP001208570">
    <property type="component" value="Unassembled WGS sequence"/>
</dbReference>
<dbReference type="EMBL" id="JAODUP010000968">
    <property type="protein sequence ID" value="KAK2142339.1"/>
    <property type="molecule type" value="Genomic_DNA"/>
</dbReference>
<evidence type="ECO:0000313" key="2">
    <source>
        <dbReference type="Proteomes" id="UP001208570"/>
    </source>
</evidence>
<dbReference type="AlphaFoldDB" id="A0AAD9IX73"/>
<protein>
    <submittedName>
        <fullName evidence="1">Uncharacterized protein</fullName>
    </submittedName>
</protein>
<name>A0AAD9IX73_9ANNE</name>
<proteinExistence type="predicted"/>
<sequence>MYNSILEKINKELISITRQHFIQGSQRSSMFTYDYEICRIFYVYYSWFEYVLVDARIDIISLLTIAWCESVALSV</sequence>
<evidence type="ECO:0000313" key="1">
    <source>
        <dbReference type="EMBL" id="KAK2142339.1"/>
    </source>
</evidence>